<accession>A0A317ZMV7</accession>
<protein>
    <recommendedName>
        <fullName evidence="1">DUF6314 domain-containing protein</fullName>
    </recommendedName>
</protein>
<comment type="caution">
    <text evidence="2">The sequence shown here is derived from an EMBL/GenBank/DDBJ whole genome shotgun (WGS) entry which is preliminary data.</text>
</comment>
<keyword evidence="3" id="KW-1185">Reference proteome</keyword>
<evidence type="ECO:0000313" key="3">
    <source>
        <dbReference type="Proteomes" id="UP000247099"/>
    </source>
</evidence>
<dbReference type="Proteomes" id="UP000247099">
    <property type="component" value="Unassembled WGS sequence"/>
</dbReference>
<dbReference type="EMBL" id="QHJQ01000003">
    <property type="protein sequence ID" value="PXA04741.1"/>
    <property type="molecule type" value="Genomic_DNA"/>
</dbReference>
<feature type="domain" description="DUF6314" evidence="1">
    <location>
        <begin position="21"/>
        <end position="157"/>
    </location>
</feature>
<organism evidence="2 3">
    <name type="scientific">Coraliomargarita sinensis</name>
    <dbReference type="NCBI Taxonomy" id="2174842"/>
    <lineage>
        <taxon>Bacteria</taxon>
        <taxon>Pseudomonadati</taxon>
        <taxon>Verrucomicrobiota</taxon>
        <taxon>Opitutia</taxon>
        <taxon>Puniceicoccales</taxon>
        <taxon>Coraliomargaritaceae</taxon>
        <taxon>Coraliomargarita</taxon>
    </lineage>
</organism>
<sequence length="160" mass="18506">MIKYLRGVSEDSINEQVFRFLEGEWIVHRRFEGSYRGSFSGKACFASEADTPSNYLYHEQGELIDGENKRFDAKQSYLYRLTEGKLEVLKQDGSAWEAMHVLEFQKQEGIATASHVHLCGDDHYATVYRVDLSRGWELSYTVNGPKKDYRIHTFYSRGTG</sequence>
<evidence type="ECO:0000313" key="2">
    <source>
        <dbReference type="EMBL" id="PXA04741.1"/>
    </source>
</evidence>
<dbReference type="Pfam" id="PF19834">
    <property type="entry name" value="DUF6314"/>
    <property type="match status" value="1"/>
</dbReference>
<dbReference type="InterPro" id="IPR045632">
    <property type="entry name" value="DUF6314"/>
</dbReference>
<evidence type="ECO:0000259" key="1">
    <source>
        <dbReference type="Pfam" id="PF19834"/>
    </source>
</evidence>
<reference evidence="2 3" key="1">
    <citation type="submission" date="2018-05" db="EMBL/GenBank/DDBJ databases">
        <title>Coraliomargarita sinensis sp. nov., isolated from a marine solar saltern.</title>
        <authorList>
            <person name="Zhou L.Y."/>
        </authorList>
    </citation>
    <scope>NUCLEOTIDE SEQUENCE [LARGE SCALE GENOMIC DNA]</scope>
    <source>
        <strain evidence="2 3">WN38</strain>
    </source>
</reference>
<dbReference type="AlphaFoldDB" id="A0A317ZMV7"/>
<name>A0A317ZMV7_9BACT</name>
<gene>
    <name evidence="2" type="ORF">DDZ13_06110</name>
</gene>
<proteinExistence type="predicted"/>
<dbReference type="InParanoid" id="A0A317ZMV7"/>